<comment type="caution">
    <text evidence="3">The sequence shown here is derived from an EMBL/GenBank/DDBJ whole genome shotgun (WGS) entry which is preliminary data.</text>
</comment>
<feature type="transmembrane region" description="Helical" evidence="1">
    <location>
        <begin position="96"/>
        <end position="118"/>
    </location>
</feature>
<proteinExistence type="predicted"/>
<evidence type="ECO:0000313" key="4">
    <source>
        <dbReference type="Proteomes" id="UP000820818"/>
    </source>
</evidence>
<dbReference type="AlphaFoldDB" id="A0AAD5KJQ1"/>
<keyword evidence="1" id="KW-1133">Transmembrane helix</keyword>
<evidence type="ECO:0000256" key="2">
    <source>
        <dbReference type="SAM" id="SignalP"/>
    </source>
</evidence>
<feature type="chain" id="PRO_5042035974" evidence="2">
    <location>
        <begin position="17"/>
        <end position="173"/>
    </location>
</feature>
<organism evidence="3 4">
    <name type="scientific">Daphnia sinensis</name>
    <dbReference type="NCBI Taxonomy" id="1820382"/>
    <lineage>
        <taxon>Eukaryota</taxon>
        <taxon>Metazoa</taxon>
        <taxon>Ecdysozoa</taxon>
        <taxon>Arthropoda</taxon>
        <taxon>Crustacea</taxon>
        <taxon>Branchiopoda</taxon>
        <taxon>Diplostraca</taxon>
        <taxon>Cladocera</taxon>
        <taxon>Anomopoda</taxon>
        <taxon>Daphniidae</taxon>
        <taxon>Daphnia</taxon>
        <taxon>Daphnia similis group</taxon>
    </lineage>
</organism>
<keyword evidence="4" id="KW-1185">Reference proteome</keyword>
<protein>
    <submittedName>
        <fullName evidence="3">Uncharacterized protein</fullName>
    </submittedName>
</protein>
<keyword evidence="2" id="KW-0732">Signal</keyword>
<keyword evidence="1" id="KW-0812">Transmembrane</keyword>
<evidence type="ECO:0000313" key="3">
    <source>
        <dbReference type="EMBL" id="KAI9553941.1"/>
    </source>
</evidence>
<sequence length="173" mass="19337">MLAILFMTCTTINIAAFLYEGHECDKSDEGDPSTFVAAGNEGPAISERMERDAIIQNEEESHNNHTAAVDEDDPLNAMPNCWYKVIAKAIRKGDTLIIVVFTIVTAAYCLIASLLLLFGYRYVTGPYETNPFSWMTPFIDSLGSVFTLVYGPMVFLMVNKESLYPSRKKTKKD</sequence>
<accession>A0AAD5KJQ1</accession>
<reference evidence="3 4" key="1">
    <citation type="submission" date="2022-05" db="EMBL/GenBank/DDBJ databases">
        <title>A multi-omics perspective on studying reproductive biology in Daphnia sinensis.</title>
        <authorList>
            <person name="Jia J."/>
        </authorList>
    </citation>
    <scope>NUCLEOTIDE SEQUENCE [LARGE SCALE GENOMIC DNA]</scope>
    <source>
        <strain evidence="3 4">WSL</strain>
    </source>
</reference>
<name>A0AAD5KJQ1_9CRUS</name>
<dbReference type="Proteomes" id="UP000820818">
    <property type="component" value="Linkage Group LG8"/>
</dbReference>
<dbReference type="EMBL" id="WJBH02000008">
    <property type="protein sequence ID" value="KAI9553941.1"/>
    <property type="molecule type" value="Genomic_DNA"/>
</dbReference>
<feature type="transmembrane region" description="Helical" evidence="1">
    <location>
        <begin position="138"/>
        <end position="158"/>
    </location>
</feature>
<evidence type="ECO:0000256" key="1">
    <source>
        <dbReference type="SAM" id="Phobius"/>
    </source>
</evidence>
<keyword evidence="1" id="KW-0472">Membrane</keyword>
<feature type="signal peptide" evidence="2">
    <location>
        <begin position="1"/>
        <end position="16"/>
    </location>
</feature>
<gene>
    <name evidence="3" type="ORF">GHT06_019212</name>
</gene>